<proteinExistence type="predicted"/>
<dbReference type="Proteomes" id="UP000694406">
    <property type="component" value="Unplaced"/>
</dbReference>
<dbReference type="PANTHER" id="PTHR22845:SF5">
    <property type="entry name" value="APOPTOTIC PROTEASE-ACTIVATING FACTOR 1"/>
    <property type="match status" value="1"/>
</dbReference>
<dbReference type="Gene3D" id="1.10.533.10">
    <property type="entry name" value="Death Domain, Fas"/>
    <property type="match status" value="1"/>
</dbReference>
<dbReference type="PANTHER" id="PTHR22845">
    <property type="entry name" value="APOPTOTIC PROTEASE-ACTIVATING FACTOR 1"/>
    <property type="match status" value="1"/>
</dbReference>
<dbReference type="InterPro" id="IPR042197">
    <property type="entry name" value="Apaf_helical"/>
</dbReference>
<protein>
    <recommendedName>
        <fullName evidence="1">CARD domain-containing protein</fullName>
    </recommendedName>
</protein>
<dbReference type="AlphaFoldDB" id="A0A8C5RT06"/>
<dbReference type="InterPro" id="IPR011029">
    <property type="entry name" value="DEATH-like_dom_sf"/>
</dbReference>
<accession>A0A8C5RT06</accession>
<dbReference type="PROSITE" id="PS50209">
    <property type="entry name" value="CARD"/>
    <property type="match status" value="1"/>
</dbReference>
<dbReference type="SUPFAM" id="SSF47986">
    <property type="entry name" value="DEATH domain"/>
    <property type="match status" value="1"/>
</dbReference>
<evidence type="ECO:0000259" key="1">
    <source>
        <dbReference type="PROSITE" id="PS50209"/>
    </source>
</evidence>
<dbReference type="Gene3D" id="1.10.8.430">
    <property type="entry name" value="Helical domain of apoptotic protease-activating factors"/>
    <property type="match status" value="1"/>
</dbReference>
<dbReference type="GO" id="GO:0006915">
    <property type="term" value="P:apoptotic process"/>
    <property type="evidence" value="ECO:0007669"/>
    <property type="project" value="UniProtKB-ARBA"/>
</dbReference>
<feature type="domain" description="CARD" evidence="1">
    <location>
        <begin position="1"/>
        <end position="90"/>
    </location>
</feature>
<dbReference type="FunFam" id="3.40.50.300:FF:000502">
    <property type="entry name" value="Apoptotic protease-activating factor 1"/>
    <property type="match status" value="1"/>
</dbReference>
<dbReference type="InterPro" id="IPR027417">
    <property type="entry name" value="P-loop_NTPase"/>
</dbReference>
<dbReference type="GO" id="GO:0043531">
    <property type="term" value="F:ADP binding"/>
    <property type="evidence" value="ECO:0007669"/>
    <property type="project" value="InterPro"/>
</dbReference>
<dbReference type="GO" id="GO:0005829">
    <property type="term" value="C:cytosol"/>
    <property type="evidence" value="ECO:0007669"/>
    <property type="project" value="UniProtKB-ARBA"/>
</dbReference>
<dbReference type="GeneTree" id="ENSGT00940000157710"/>
<dbReference type="Ensembl" id="ENSLLTT00000006846.1">
    <property type="protein sequence ID" value="ENSLLTP00000006592.1"/>
    <property type="gene ID" value="ENSLLTG00000005025.1"/>
</dbReference>
<name>A0A8C5RT06_LATLA</name>
<evidence type="ECO:0000313" key="3">
    <source>
        <dbReference type="Proteomes" id="UP000694406"/>
    </source>
</evidence>
<reference evidence="2" key="2">
    <citation type="submission" date="2025-09" db="UniProtKB">
        <authorList>
            <consortium name="Ensembl"/>
        </authorList>
    </citation>
    <scope>IDENTIFICATION</scope>
</reference>
<dbReference type="FunFam" id="1.10.533.10:FF:000081">
    <property type="entry name" value="Apoptotic protease-activating factor 1"/>
    <property type="match status" value="1"/>
</dbReference>
<reference evidence="2" key="1">
    <citation type="submission" date="2025-08" db="UniProtKB">
        <authorList>
            <consortium name="Ensembl"/>
        </authorList>
    </citation>
    <scope>IDENTIFICATION</scope>
</reference>
<dbReference type="InterPro" id="IPR001315">
    <property type="entry name" value="CARD"/>
</dbReference>
<organism evidence="2 3">
    <name type="scientific">Laticauda laticaudata</name>
    <name type="common">Blue-ringed sea krait</name>
    <name type="synonym">Blue-lipped sea krait</name>
    <dbReference type="NCBI Taxonomy" id="8630"/>
    <lineage>
        <taxon>Eukaryota</taxon>
        <taxon>Metazoa</taxon>
        <taxon>Chordata</taxon>
        <taxon>Craniata</taxon>
        <taxon>Vertebrata</taxon>
        <taxon>Euteleostomi</taxon>
        <taxon>Lepidosauria</taxon>
        <taxon>Squamata</taxon>
        <taxon>Bifurcata</taxon>
        <taxon>Unidentata</taxon>
        <taxon>Episquamata</taxon>
        <taxon>Toxicofera</taxon>
        <taxon>Serpentes</taxon>
        <taxon>Colubroidea</taxon>
        <taxon>Elapidae</taxon>
        <taxon>Laticaudinae</taxon>
        <taxon>Laticauda</taxon>
    </lineage>
</organism>
<dbReference type="Gene3D" id="3.40.50.300">
    <property type="entry name" value="P-loop containing nucleotide triphosphate hydrolases"/>
    <property type="match status" value="1"/>
</dbReference>
<dbReference type="GO" id="GO:0042981">
    <property type="term" value="P:regulation of apoptotic process"/>
    <property type="evidence" value="ECO:0007669"/>
    <property type="project" value="InterPro"/>
</dbReference>
<dbReference type="SUPFAM" id="SSF52540">
    <property type="entry name" value="P-loop containing nucleoside triphosphate hydrolases"/>
    <property type="match status" value="1"/>
</dbReference>
<dbReference type="Pfam" id="PF00619">
    <property type="entry name" value="CARD"/>
    <property type="match status" value="1"/>
</dbReference>
<keyword evidence="3" id="KW-1185">Reference proteome</keyword>
<dbReference type="Pfam" id="PF00931">
    <property type="entry name" value="NB-ARC"/>
    <property type="match status" value="1"/>
</dbReference>
<evidence type="ECO:0000313" key="2">
    <source>
        <dbReference type="Ensembl" id="ENSLLTP00000006592.1"/>
    </source>
</evidence>
<dbReference type="InterPro" id="IPR002182">
    <property type="entry name" value="NB-ARC"/>
</dbReference>
<sequence length="354" mass="40398">MDQRARSYLLMNRQALERDIKTSYLMDHMVADDTLTVMEEEKVKAQTTRKEQAAMLLKLIIAKDNYAYISFYNALQQEGYKDLAALLQDGLPIISPSNKNNSEDGITSYVKTILCEGDVPQRPGVFVTRPELLKKIQKNLYRLGNDPGLVIVYGMAGCGKSVLAAETLRNHDLLKDCFPGGVHWVSIGKQDKAGLLMKLQNLCLRLDQDFTYSQRPPFNIEEAKDRLRLLLLRMRPRSLLVLDDIWESWVLKAFNNQCQILITSRDRSIADSVTGNKYEVSVESGLEHEKALEILSLFVNMKVTELPETADHIVRECKGKLFHFMLIGLGIKKIIDFQHICNYIYANLKLKCSH</sequence>